<name>A0A0A9BYG0_ARUDO</name>
<dbReference type="EMBL" id="GBRH01231725">
    <property type="protein sequence ID" value="JAD66170.1"/>
    <property type="molecule type" value="Transcribed_RNA"/>
</dbReference>
<reference evidence="1" key="1">
    <citation type="submission" date="2014-09" db="EMBL/GenBank/DDBJ databases">
        <authorList>
            <person name="Magalhaes I.L.F."/>
            <person name="Oliveira U."/>
            <person name="Santos F.R."/>
            <person name="Vidigal T.H.D.A."/>
            <person name="Brescovit A.D."/>
            <person name="Santos A.J."/>
        </authorList>
    </citation>
    <scope>NUCLEOTIDE SEQUENCE</scope>
    <source>
        <tissue evidence="1">Shoot tissue taken approximately 20 cm above the soil surface</tissue>
    </source>
</reference>
<accession>A0A0A9BYG0</accession>
<reference evidence="1" key="2">
    <citation type="journal article" date="2015" name="Data Brief">
        <title>Shoot transcriptome of the giant reed, Arundo donax.</title>
        <authorList>
            <person name="Barrero R.A."/>
            <person name="Guerrero F.D."/>
            <person name="Moolhuijzen P."/>
            <person name="Goolsby J.A."/>
            <person name="Tidwell J."/>
            <person name="Bellgard S.E."/>
            <person name="Bellgard M.I."/>
        </authorList>
    </citation>
    <scope>NUCLEOTIDE SEQUENCE</scope>
    <source>
        <tissue evidence="1">Shoot tissue taken approximately 20 cm above the soil surface</tissue>
    </source>
</reference>
<organism evidence="1">
    <name type="scientific">Arundo donax</name>
    <name type="common">Giant reed</name>
    <name type="synonym">Donax arundinaceus</name>
    <dbReference type="NCBI Taxonomy" id="35708"/>
    <lineage>
        <taxon>Eukaryota</taxon>
        <taxon>Viridiplantae</taxon>
        <taxon>Streptophyta</taxon>
        <taxon>Embryophyta</taxon>
        <taxon>Tracheophyta</taxon>
        <taxon>Spermatophyta</taxon>
        <taxon>Magnoliopsida</taxon>
        <taxon>Liliopsida</taxon>
        <taxon>Poales</taxon>
        <taxon>Poaceae</taxon>
        <taxon>PACMAD clade</taxon>
        <taxon>Arundinoideae</taxon>
        <taxon>Arundineae</taxon>
        <taxon>Arundo</taxon>
    </lineage>
</organism>
<proteinExistence type="predicted"/>
<evidence type="ECO:0000313" key="1">
    <source>
        <dbReference type="EMBL" id="JAD66170.1"/>
    </source>
</evidence>
<sequence length="14" mass="1548">MKITTARTQASLVK</sequence>
<protein>
    <submittedName>
        <fullName evidence="1">Uncharacterized protein</fullName>
    </submittedName>
</protein>